<dbReference type="RefSeq" id="WP_011720652.1">
    <property type="nucleotide sequence ID" value="NC_008578.1"/>
</dbReference>
<dbReference type="Proteomes" id="UP000008221">
    <property type="component" value="Chromosome"/>
</dbReference>
<gene>
    <name evidence="2" type="ordered locus">Acel_1817</name>
</gene>
<dbReference type="EMBL" id="CP000481">
    <property type="protein sequence ID" value="ABK53589.1"/>
    <property type="molecule type" value="Genomic_DNA"/>
</dbReference>
<evidence type="ECO:0000313" key="2">
    <source>
        <dbReference type="EMBL" id="ABK53589.1"/>
    </source>
</evidence>
<keyword evidence="3" id="KW-1185">Reference proteome</keyword>
<feature type="region of interest" description="Disordered" evidence="1">
    <location>
        <begin position="136"/>
        <end position="156"/>
    </location>
</feature>
<reference evidence="2 3" key="1">
    <citation type="journal article" date="2009" name="Genome Res.">
        <title>Complete genome of the cellulolytic thermophile Acidothermus cellulolyticus 11B provides insights into its ecophysiological and evolutionary adaptations.</title>
        <authorList>
            <person name="Barabote R.D."/>
            <person name="Xie G."/>
            <person name="Leu D.H."/>
            <person name="Normand P."/>
            <person name="Necsulea A."/>
            <person name="Daubin V."/>
            <person name="Medigue C."/>
            <person name="Adney W.S."/>
            <person name="Xu X.C."/>
            <person name="Lapidus A."/>
            <person name="Parales R.E."/>
            <person name="Detter C."/>
            <person name="Pujic P."/>
            <person name="Bruce D."/>
            <person name="Lavire C."/>
            <person name="Challacombe J.F."/>
            <person name="Brettin T.S."/>
            <person name="Berry A.M."/>
        </authorList>
    </citation>
    <scope>NUCLEOTIDE SEQUENCE [LARGE SCALE GENOMIC DNA]</scope>
    <source>
        <strain evidence="3">ATCC 43068 / DSM 8971 / 11B</strain>
    </source>
</reference>
<dbReference type="HOGENOM" id="CLU_1485987_0_0_11"/>
<accession>A0LVX9</accession>
<dbReference type="KEGG" id="ace:Acel_1817"/>
<organism evidence="2 3">
    <name type="scientific">Acidothermus cellulolyticus (strain ATCC 43068 / DSM 8971 / 11B)</name>
    <dbReference type="NCBI Taxonomy" id="351607"/>
    <lineage>
        <taxon>Bacteria</taxon>
        <taxon>Bacillati</taxon>
        <taxon>Actinomycetota</taxon>
        <taxon>Actinomycetes</taxon>
        <taxon>Acidothermales</taxon>
        <taxon>Acidothermaceae</taxon>
        <taxon>Acidothermus</taxon>
    </lineage>
</organism>
<protein>
    <submittedName>
        <fullName evidence="2">Uncharacterized protein</fullName>
    </submittedName>
</protein>
<dbReference type="InParanoid" id="A0LVX9"/>
<proteinExistence type="predicted"/>
<sequence length="181" mass="19326">MAEPMLSPRAGEPVTTSPSTMAARYDAAMNAVHELIGELNRARARGEPPAVLRGLHARIDYELARAIAAARAVHDHLFAAAGGRYQADNDPDVLAWKRRLNDALTLRSQHQFDAMDEVGAIVPAVAPVNVRRARTPRQAGLEFDTGSGDPADNRPFDPAAMEIRLPDTPSGAEISMAAGVG</sequence>
<name>A0LVX9_ACIC1</name>
<dbReference type="AlphaFoldDB" id="A0LVX9"/>
<evidence type="ECO:0000313" key="3">
    <source>
        <dbReference type="Proteomes" id="UP000008221"/>
    </source>
</evidence>
<evidence type="ECO:0000256" key="1">
    <source>
        <dbReference type="SAM" id="MobiDB-lite"/>
    </source>
</evidence>